<evidence type="ECO:0008006" key="4">
    <source>
        <dbReference type="Google" id="ProtNLM"/>
    </source>
</evidence>
<reference evidence="3" key="1">
    <citation type="submission" date="2017-01" db="EMBL/GenBank/DDBJ databases">
        <authorList>
            <person name="Varghese N."/>
            <person name="Submissions S."/>
        </authorList>
    </citation>
    <scope>NUCLEOTIDE SEQUENCE [LARGE SCALE GENOMIC DNA]</scope>
    <source>
        <strain evidence="3">DSM 46698</strain>
    </source>
</reference>
<name>A0A1N7PV35_9BACT</name>
<organism evidence="2 3">
    <name type="scientific">Belliella pelovolcani</name>
    <dbReference type="NCBI Taxonomy" id="529505"/>
    <lineage>
        <taxon>Bacteria</taxon>
        <taxon>Pseudomonadati</taxon>
        <taxon>Bacteroidota</taxon>
        <taxon>Cytophagia</taxon>
        <taxon>Cytophagales</taxon>
        <taxon>Cyclobacteriaceae</taxon>
        <taxon>Belliella</taxon>
    </lineage>
</organism>
<protein>
    <recommendedName>
        <fullName evidence="4">6-bladed beta-propeller protein</fullName>
    </recommendedName>
</protein>
<dbReference type="AlphaFoldDB" id="A0A1N7PV35"/>
<sequence length="381" mass="44449">MKNLFVFALSGLLLSSLFSCGSSDKQEKATFENFELTIVDSLQIDHLGKLYMIDLKEDQSEFLLYDILTNEFLRVNKKGEILQQVNRTGDGKDNYQSDYFLTAQYLDSGDILIETFGQQFIYDGEFNLKEKRKTPYSPITNHIMGSTVNLPIGEWMFSSTFKSEDNRESFSENFGLGYPLLSLYSIEDFSMLARTEFPAESQMVINPGSYNFDGPLAVYHNGELYINFSSSPEIYVYNLPSMELKRQISLQPEENYKQNVPSDPNENFGKFFNRIIYSTYEGFNFSNGYLIAWYKGGAPKEEVDELPRNVVGQPEFQALQKKYEKYYYQIFQDENKLWEGYMNVKLESIRNLMFSRLKIGEKEDEVEKDYEVFYFYSVNID</sequence>
<evidence type="ECO:0000256" key="1">
    <source>
        <dbReference type="SAM" id="SignalP"/>
    </source>
</evidence>
<dbReference type="OrthoDB" id="833553at2"/>
<dbReference type="PROSITE" id="PS51257">
    <property type="entry name" value="PROKAR_LIPOPROTEIN"/>
    <property type="match status" value="1"/>
</dbReference>
<keyword evidence="3" id="KW-1185">Reference proteome</keyword>
<feature type="chain" id="PRO_5013043331" description="6-bladed beta-propeller protein" evidence="1">
    <location>
        <begin position="22"/>
        <end position="381"/>
    </location>
</feature>
<dbReference type="EMBL" id="FTOP01000021">
    <property type="protein sequence ID" value="SIT14474.1"/>
    <property type="molecule type" value="Genomic_DNA"/>
</dbReference>
<evidence type="ECO:0000313" key="2">
    <source>
        <dbReference type="EMBL" id="SIT14474.1"/>
    </source>
</evidence>
<gene>
    <name evidence="2" type="ORF">SAMN05421761_12126</name>
</gene>
<feature type="signal peptide" evidence="1">
    <location>
        <begin position="1"/>
        <end position="21"/>
    </location>
</feature>
<dbReference type="Proteomes" id="UP000186026">
    <property type="component" value="Unassembled WGS sequence"/>
</dbReference>
<proteinExistence type="predicted"/>
<accession>A0A1N7PV35</accession>
<dbReference type="RefSeq" id="WP_076502912.1">
    <property type="nucleotide sequence ID" value="NZ_FTOP01000021.1"/>
</dbReference>
<dbReference type="STRING" id="529505.SAMN05421761_12126"/>
<keyword evidence="1" id="KW-0732">Signal</keyword>
<evidence type="ECO:0000313" key="3">
    <source>
        <dbReference type="Proteomes" id="UP000186026"/>
    </source>
</evidence>